<organism evidence="1 2">
    <name type="scientific">Zarconia navalis LEGE 11467</name>
    <dbReference type="NCBI Taxonomy" id="1828826"/>
    <lineage>
        <taxon>Bacteria</taxon>
        <taxon>Bacillati</taxon>
        <taxon>Cyanobacteriota</taxon>
        <taxon>Cyanophyceae</taxon>
        <taxon>Oscillatoriophycideae</taxon>
        <taxon>Oscillatoriales</taxon>
        <taxon>Oscillatoriales incertae sedis</taxon>
        <taxon>Zarconia</taxon>
        <taxon>Zarconia navalis</taxon>
    </lineage>
</organism>
<dbReference type="RefSeq" id="WP_264322094.1">
    <property type="nucleotide sequence ID" value="NZ_JADEXN010000264.1"/>
</dbReference>
<protein>
    <submittedName>
        <fullName evidence="1">Uncharacterized protein</fullName>
    </submittedName>
</protein>
<keyword evidence="2" id="KW-1185">Reference proteome</keyword>
<sequence>MVVILSPVNPWLQGQVVQDRLLEYWQSKQSKESRKESHNSKCPFMTVSIEV</sequence>
<dbReference type="AlphaFoldDB" id="A0A928Z9N9"/>
<reference evidence="1" key="1">
    <citation type="submission" date="2020-10" db="EMBL/GenBank/DDBJ databases">
        <authorList>
            <person name="Castelo-Branco R."/>
            <person name="Eusebio N."/>
            <person name="Adriana R."/>
            <person name="Vieira A."/>
            <person name="Brugerolle De Fraissinette N."/>
            <person name="Rezende De Castro R."/>
            <person name="Schneider M.P."/>
            <person name="Vasconcelos V."/>
            <person name="Leao P.N."/>
        </authorList>
    </citation>
    <scope>NUCLEOTIDE SEQUENCE</scope>
    <source>
        <strain evidence="1">LEGE 11467</strain>
    </source>
</reference>
<dbReference type="EMBL" id="JADEXN010000264">
    <property type="protein sequence ID" value="MBE9041904.1"/>
    <property type="molecule type" value="Genomic_DNA"/>
</dbReference>
<comment type="caution">
    <text evidence="1">The sequence shown here is derived from an EMBL/GenBank/DDBJ whole genome shotgun (WGS) entry which is preliminary data.</text>
</comment>
<name>A0A928Z9N9_9CYAN</name>
<evidence type="ECO:0000313" key="1">
    <source>
        <dbReference type="EMBL" id="MBE9041904.1"/>
    </source>
</evidence>
<proteinExistence type="predicted"/>
<gene>
    <name evidence="1" type="ORF">IQ235_14065</name>
</gene>
<accession>A0A928Z9N9</accession>
<evidence type="ECO:0000313" key="2">
    <source>
        <dbReference type="Proteomes" id="UP000621799"/>
    </source>
</evidence>
<dbReference type="Proteomes" id="UP000621799">
    <property type="component" value="Unassembled WGS sequence"/>
</dbReference>